<evidence type="ECO:0000256" key="6">
    <source>
        <dbReference type="ARBA" id="ARBA00023049"/>
    </source>
</evidence>
<dbReference type="STRING" id="563176.SAMN04488090_4912"/>
<gene>
    <name evidence="10" type="ORF">SAMN04488090_4912</name>
</gene>
<dbReference type="PROSITE" id="PS52035">
    <property type="entry name" value="PEPTIDASE_M14"/>
    <property type="match status" value="1"/>
</dbReference>
<feature type="domain" description="Peptidase M14" evidence="9">
    <location>
        <begin position="26"/>
        <end position="372"/>
    </location>
</feature>
<evidence type="ECO:0000256" key="3">
    <source>
        <dbReference type="ARBA" id="ARBA00022670"/>
    </source>
</evidence>
<protein>
    <submittedName>
        <fullName evidence="10">Zinc carboxypeptidase</fullName>
    </submittedName>
</protein>
<evidence type="ECO:0000259" key="9">
    <source>
        <dbReference type="PROSITE" id="PS52035"/>
    </source>
</evidence>
<evidence type="ECO:0000256" key="1">
    <source>
        <dbReference type="ARBA" id="ARBA00001947"/>
    </source>
</evidence>
<keyword evidence="6" id="KW-0482">Metalloprotease</keyword>
<comment type="caution">
    <text evidence="7">Lacks conserved residue(s) required for the propagation of feature annotation.</text>
</comment>
<comment type="cofactor">
    <cofactor evidence="1">
        <name>Zn(2+)</name>
        <dbReference type="ChEBI" id="CHEBI:29105"/>
    </cofactor>
</comment>
<comment type="similarity">
    <text evidence="2 7">Belongs to the peptidase M14 family.</text>
</comment>
<evidence type="ECO:0000256" key="2">
    <source>
        <dbReference type="ARBA" id="ARBA00005988"/>
    </source>
</evidence>
<dbReference type="RefSeq" id="WP_093209003.1">
    <property type="nucleotide sequence ID" value="NZ_FNGS01000012.1"/>
</dbReference>
<keyword evidence="11" id="KW-1185">Reference proteome</keyword>
<feature type="chain" id="PRO_5011638471" evidence="8">
    <location>
        <begin position="22"/>
        <end position="548"/>
    </location>
</feature>
<evidence type="ECO:0000256" key="4">
    <source>
        <dbReference type="ARBA" id="ARBA00022801"/>
    </source>
</evidence>
<dbReference type="PANTHER" id="PTHR11705">
    <property type="entry name" value="PROTEASE FAMILY M14 CARBOXYPEPTIDASE A,B"/>
    <property type="match status" value="1"/>
</dbReference>
<keyword evidence="3" id="KW-0645">Protease</keyword>
<dbReference type="Gene3D" id="3.40.630.10">
    <property type="entry name" value="Zn peptidases"/>
    <property type="match status" value="1"/>
</dbReference>
<dbReference type="SMART" id="SM00631">
    <property type="entry name" value="Zn_pept"/>
    <property type="match status" value="1"/>
</dbReference>
<dbReference type="CDD" id="cd06905">
    <property type="entry name" value="M14-like"/>
    <property type="match status" value="1"/>
</dbReference>
<name>A0A1G9YCI6_9BACT</name>
<dbReference type="GO" id="GO:0008270">
    <property type="term" value="F:zinc ion binding"/>
    <property type="evidence" value="ECO:0007669"/>
    <property type="project" value="InterPro"/>
</dbReference>
<dbReference type="Pfam" id="PF00246">
    <property type="entry name" value="Peptidase_M14"/>
    <property type="match status" value="1"/>
</dbReference>
<dbReference type="AlphaFoldDB" id="A0A1G9YCI6"/>
<dbReference type="PANTHER" id="PTHR11705:SF143">
    <property type="entry name" value="SLL0236 PROTEIN"/>
    <property type="match status" value="1"/>
</dbReference>
<proteinExistence type="inferred from homology"/>
<keyword evidence="8" id="KW-0732">Signal</keyword>
<dbReference type="SUPFAM" id="SSF53187">
    <property type="entry name" value="Zn-dependent exopeptidases"/>
    <property type="match status" value="1"/>
</dbReference>
<dbReference type="EMBL" id="FNGS01000012">
    <property type="protein sequence ID" value="SDN06818.1"/>
    <property type="molecule type" value="Genomic_DNA"/>
</dbReference>
<evidence type="ECO:0000256" key="7">
    <source>
        <dbReference type="PROSITE-ProRule" id="PRU01379"/>
    </source>
</evidence>
<evidence type="ECO:0000256" key="5">
    <source>
        <dbReference type="ARBA" id="ARBA00022833"/>
    </source>
</evidence>
<keyword evidence="4" id="KW-0378">Hydrolase</keyword>
<keyword evidence="5" id="KW-0862">Zinc</keyword>
<dbReference type="OrthoDB" id="5294005at2"/>
<feature type="signal peptide" evidence="8">
    <location>
        <begin position="1"/>
        <end position="21"/>
    </location>
</feature>
<evidence type="ECO:0000256" key="8">
    <source>
        <dbReference type="SAM" id="SignalP"/>
    </source>
</evidence>
<sequence length="548" mass="59585">MRKSFISTLGICLLAGSAAWAQTPAGYADHAALTQRLQQLNTRYKNLTTLQSVGKTTTGKDVWLLSVGQGNPAKKPALLIVANVEGTHLAGTELALQTAEKLLEKAGTDSVGKLLAEKTFYFAPSVNPDAAAQFFAKLKYERNGNARQTDDDRDGLLNEDGPDDLNGDGLITLLRVEDPSGTFTKSKADARLMVKADPLKNEEGGYVVLTEGTDNDKDGQFNEDGEGGIQLGRNFTFDYEPFKPGAGDYPVSEPENRGLIDWLYENKNVYALITFGLSNNLTDAVKFDAGKANTRIVKGWLQKDVQVNEQVARLYNAAGLKEGPVLAPVKGDFPTWAYYHFGKFSFSTPGWWVPRDTTKAARALKPEMISEDANFLRWAKTNNVQAFVDWKEIASHPDFPGKKVEVGGFVPFARWNPPVSFLAPVAEKHVGFLFALGKRMPSVELINVKTETVSPGLNRVTVTLHNKGLLPTHSDLGNRVKYEDRLKVSVALAKNQQILSGKAQQLIRQAIPGNGTEEYTWLISGSGAVQISAASGPAGAASVSVNLK</sequence>
<evidence type="ECO:0000313" key="11">
    <source>
        <dbReference type="Proteomes" id="UP000198901"/>
    </source>
</evidence>
<dbReference type="Proteomes" id="UP000198901">
    <property type="component" value="Unassembled WGS sequence"/>
</dbReference>
<dbReference type="GO" id="GO:0004181">
    <property type="term" value="F:metallocarboxypeptidase activity"/>
    <property type="evidence" value="ECO:0007669"/>
    <property type="project" value="InterPro"/>
</dbReference>
<keyword evidence="10" id="KW-0121">Carboxypeptidase</keyword>
<organism evidence="10 11">
    <name type="scientific">Siphonobacter aquaeclarae</name>
    <dbReference type="NCBI Taxonomy" id="563176"/>
    <lineage>
        <taxon>Bacteria</taxon>
        <taxon>Pseudomonadati</taxon>
        <taxon>Bacteroidota</taxon>
        <taxon>Cytophagia</taxon>
        <taxon>Cytophagales</taxon>
        <taxon>Cytophagaceae</taxon>
        <taxon>Siphonobacter</taxon>
    </lineage>
</organism>
<evidence type="ECO:0000313" key="10">
    <source>
        <dbReference type="EMBL" id="SDN06818.1"/>
    </source>
</evidence>
<dbReference type="GO" id="GO:0006508">
    <property type="term" value="P:proteolysis"/>
    <property type="evidence" value="ECO:0007669"/>
    <property type="project" value="UniProtKB-KW"/>
</dbReference>
<reference evidence="10 11" key="1">
    <citation type="submission" date="2016-10" db="EMBL/GenBank/DDBJ databases">
        <authorList>
            <person name="de Groot N.N."/>
        </authorList>
    </citation>
    <scope>NUCLEOTIDE SEQUENCE [LARGE SCALE GENOMIC DNA]</scope>
    <source>
        <strain evidence="10 11">DSM 21668</strain>
    </source>
</reference>
<accession>A0A1G9YCI6</accession>
<dbReference type="GO" id="GO:0005615">
    <property type="term" value="C:extracellular space"/>
    <property type="evidence" value="ECO:0007669"/>
    <property type="project" value="TreeGrafter"/>
</dbReference>
<dbReference type="InterPro" id="IPR000834">
    <property type="entry name" value="Peptidase_M14"/>
</dbReference>